<dbReference type="PROSITE" id="PS52050">
    <property type="entry name" value="WYL"/>
    <property type="match status" value="1"/>
</dbReference>
<dbReference type="InterPro" id="IPR013196">
    <property type="entry name" value="HTH_11"/>
</dbReference>
<keyword evidence="2" id="KW-0804">Transcription</keyword>
<reference evidence="5 6" key="1">
    <citation type="submission" date="2017-01" db="EMBL/GenBank/DDBJ databases">
        <authorList>
            <person name="Mah S.A."/>
            <person name="Swanson W.J."/>
            <person name="Moy G.W."/>
            <person name="Vacquier V.D."/>
        </authorList>
    </citation>
    <scope>NUCLEOTIDE SEQUENCE [LARGE SCALE GENOMIC DNA]</scope>
    <source>
        <strain evidence="5 6">DSM 45758</strain>
    </source>
</reference>
<keyword evidence="1" id="KW-0805">Transcription regulation</keyword>
<dbReference type="OrthoDB" id="3171994at2"/>
<dbReference type="GO" id="GO:0003677">
    <property type="term" value="F:DNA binding"/>
    <property type="evidence" value="ECO:0007669"/>
    <property type="project" value="UniProtKB-KW"/>
</dbReference>
<dbReference type="AlphaFoldDB" id="A0A1N7FSY1"/>
<evidence type="ECO:0000256" key="1">
    <source>
        <dbReference type="ARBA" id="ARBA00023015"/>
    </source>
</evidence>
<dbReference type="RefSeq" id="WP_076474214.1">
    <property type="nucleotide sequence ID" value="NZ_FTNF01000047.1"/>
</dbReference>
<dbReference type="Pfam" id="PF13280">
    <property type="entry name" value="WYL"/>
    <property type="match status" value="1"/>
</dbReference>
<dbReference type="EMBL" id="FTNF01000047">
    <property type="protein sequence ID" value="SIS03384.1"/>
    <property type="molecule type" value="Genomic_DNA"/>
</dbReference>
<feature type="region of interest" description="Disordered" evidence="3">
    <location>
        <begin position="315"/>
        <end position="340"/>
    </location>
</feature>
<dbReference type="Gene3D" id="1.10.10.10">
    <property type="entry name" value="Winged helix-like DNA-binding domain superfamily/Winged helix DNA-binding domain"/>
    <property type="match status" value="1"/>
</dbReference>
<feature type="domain" description="HTH deoR-type" evidence="4">
    <location>
        <begin position="2"/>
        <end position="57"/>
    </location>
</feature>
<dbReference type="Pfam" id="PF08279">
    <property type="entry name" value="HTH_11"/>
    <property type="match status" value="1"/>
</dbReference>
<proteinExistence type="predicted"/>
<evidence type="ECO:0000259" key="4">
    <source>
        <dbReference type="PROSITE" id="PS51000"/>
    </source>
</evidence>
<keyword evidence="5" id="KW-0238">DNA-binding</keyword>
<sequence>MTPDRFFALMLLLESRDGATTQELASALGVSLRTITRDLNWLRDAGLPVTAHRGRLGGVTMLPGSGLDLTRLTADERDHLSLIGLDEKQRAELDPSVESRRALAKIAAKQSRRDQELLPLTDVVHVDSRPWLQTSASGTTPASLIGSVRRGRRLRIEYDSSRESGPRDLVVDPYGLFAKAGVWYLIADCARVPRMYRLERITTWKEVDQPRRIRENQTLGTVAAALVDQWAHNHAIEVSATIDQSQIERAERIFGPRLVRDDREESATGRKVTIRFLHLEDVRALLPFGDAITVHGPKEARAHLRALATSLARHYAPSPSPDHQHLASRTAGEILAPSSR</sequence>
<dbReference type="PROSITE" id="PS51000">
    <property type="entry name" value="HTH_DEOR_2"/>
    <property type="match status" value="1"/>
</dbReference>
<keyword evidence="6" id="KW-1185">Reference proteome</keyword>
<dbReference type="InterPro" id="IPR028349">
    <property type="entry name" value="PafC-like"/>
</dbReference>
<evidence type="ECO:0000256" key="2">
    <source>
        <dbReference type="ARBA" id="ARBA00023163"/>
    </source>
</evidence>
<name>A0A1N7FSY1_9ACTN</name>
<evidence type="ECO:0000313" key="6">
    <source>
        <dbReference type="Proteomes" id="UP000186004"/>
    </source>
</evidence>
<protein>
    <submittedName>
        <fullName evidence="5">Predicted DNA-binding transcriptional regulator YafY, contains an HTH and WYL domains</fullName>
    </submittedName>
</protein>
<dbReference type="InterPro" id="IPR051534">
    <property type="entry name" value="CBASS_pafABC_assoc_protein"/>
</dbReference>
<dbReference type="PANTHER" id="PTHR34580">
    <property type="match status" value="1"/>
</dbReference>
<dbReference type="InterPro" id="IPR001034">
    <property type="entry name" value="DeoR_HTH"/>
</dbReference>
<dbReference type="SUPFAM" id="SSF46785">
    <property type="entry name" value="Winged helix' DNA-binding domain"/>
    <property type="match status" value="1"/>
</dbReference>
<dbReference type="InterPro" id="IPR036388">
    <property type="entry name" value="WH-like_DNA-bd_sf"/>
</dbReference>
<evidence type="ECO:0000313" key="5">
    <source>
        <dbReference type="EMBL" id="SIS03384.1"/>
    </source>
</evidence>
<dbReference type="InterPro" id="IPR026881">
    <property type="entry name" value="WYL_dom"/>
</dbReference>
<dbReference type="STRING" id="1198245.SAMN05444858_1478"/>
<accession>A0A1N7FSY1</accession>
<dbReference type="PANTHER" id="PTHR34580:SF1">
    <property type="entry name" value="PROTEIN PAFC"/>
    <property type="match status" value="1"/>
</dbReference>
<dbReference type="Proteomes" id="UP000186004">
    <property type="component" value="Unassembled WGS sequence"/>
</dbReference>
<organism evidence="5 6">
    <name type="scientific">Micromonospora avicenniae</name>
    <dbReference type="NCBI Taxonomy" id="1198245"/>
    <lineage>
        <taxon>Bacteria</taxon>
        <taxon>Bacillati</taxon>
        <taxon>Actinomycetota</taxon>
        <taxon>Actinomycetes</taxon>
        <taxon>Micromonosporales</taxon>
        <taxon>Micromonosporaceae</taxon>
        <taxon>Micromonospora</taxon>
    </lineage>
</organism>
<dbReference type="GO" id="GO:0003700">
    <property type="term" value="F:DNA-binding transcription factor activity"/>
    <property type="evidence" value="ECO:0007669"/>
    <property type="project" value="InterPro"/>
</dbReference>
<gene>
    <name evidence="5" type="ORF">SAMN05444858_1478</name>
</gene>
<dbReference type="PIRSF" id="PIRSF016838">
    <property type="entry name" value="PafC"/>
    <property type="match status" value="1"/>
</dbReference>
<dbReference type="InterPro" id="IPR036390">
    <property type="entry name" value="WH_DNA-bd_sf"/>
</dbReference>
<evidence type="ECO:0000256" key="3">
    <source>
        <dbReference type="SAM" id="MobiDB-lite"/>
    </source>
</evidence>